<evidence type="ECO:0000259" key="4">
    <source>
        <dbReference type="Pfam" id="PF23359"/>
    </source>
</evidence>
<organism evidence="5 6">
    <name type="scientific">Jatrophihabitans endophyticus</name>
    <dbReference type="NCBI Taxonomy" id="1206085"/>
    <lineage>
        <taxon>Bacteria</taxon>
        <taxon>Bacillati</taxon>
        <taxon>Actinomycetota</taxon>
        <taxon>Actinomycetes</taxon>
        <taxon>Jatrophihabitantales</taxon>
        <taxon>Jatrophihabitantaceae</taxon>
        <taxon>Jatrophihabitans</taxon>
    </lineage>
</organism>
<reference evidence="5 6" key="1">
    <citation type="submission" date="2016-11" db="EMBL/GenBank/DDBJ databases">
        <authorList>
            <person name="Jaros S."/>
            <person name="Januszkiewicz K."/>
            <person name="Wedrychowicz H."/>
        </authorList>
    </citation>
    <scope>NUCLEOTIDE SEQUENCE [LARGE SCALE GENOMIC DNA]</scope>
    <source>
        <strain evidence="5 6">DSM 45627</strain>
    </source>
</reference>
<evidence type="ECO:0000259" key="3">
    <source>
        <dbReference type="Pfam" id="PF11774"/>
    </source>
</evidence>
<feature type="compositionally biased region" description="Low complexity" evidence="2">
    <location>
        <begin position="122"/>
        <end position="149"/>
    </location>
</feature>
<dbReference type="STRING" id="1206085.SAMN05443575_1455"/>
<feature type="region of interest" description="Disordered" evidence="2">
    <location>
        <begin position="108"/>
        <end position="155"/>
    </location>
</feature>
<evidence type="ECO:0000256" key="1">
    <source>
        <dbReference type="ARBA" id="ARBA00023125"/>
    </source>
</evidence>
<name>A0A1M5HAZ2_9ACTN</name>
<sequence length="155" mass="16117">MATKTITVSDLSGVTDGVETISFALAGQAYTLDLTAKEREEFLKAFERYTAVATPAAHTRGASKPKAEKSGPTQAQLMREWAKANGVELPAKGVVPKEVRAQYREAMAKDGDATASAPQVEVKATPAPVAPPAKQAPAKAAPAKAVAPKETSASK</sequence>
<dbReference type="GO" id="GO:0003677">
    <property type="term" value="F:DNA binding"/>
    <property type="evidence" value="ECO:0007669"/>
    <property type="project" value="UniProtKB-KW"/>
</dbReference>
<dbReference type="Pfam" id="PF11774">
    <property type="entry name" value="Lsr2"/>
    <property type="match status" value="1"/>
</dbReference>
<dbReference type="EMBL" id="FQVU01000002">
    <property type="protein sequence ID" value="SHG13107.1"/>
    <property type="molecule type" value="Genomic_DNA"/>
</dbReference>
<dbReference type="InterPro" id="IPR055370">
    <property type="entry name" value="Lsr2_DNA-bd"/>
</dbReference>
<dbReference type="AlphaFoldDB" id="A0A1M5HAZ2"/>
<dbReference type="GO" id="GO:0016746">
    <property type="term" value="F:acyltransferase activity"/>
    <property type="evidence" value="ECO:0007669"/>
    <property type="project" value="InterPro"/>
</dbReference>
<feature type="domain" description="Lsr2 dimerization" evidence="3">
    <location>
        <begin position="1"/>
        <end position="55"/>
    </location>
</feature>
<gene>
    <name evidence="5" type="ORF">SAMN05443575_1455</name>
</gene>
<accession>A0A1M5HAZ2</accession>
<evidence type="ECO:0000313" key="5">
    <source>
        <dbReference type="EMBL" id="SHG13107.1"/>
    </source>
</evidence>
<feature type="domain" description="Lsr2 DNA-binding" evidence="4">
    <location>
        <begin position="73"/>
        <end position="106"/>
    </location>
</feature>
<proteinExistence type="predicted"/>
<dbReference type="InterPro" id="IPR024412">
    <property type="entry name" value="Lsr2_dim_dom"/>
</dbReference>
<dbReference type="RefSeq" id="WP_073388109.1">
    <property type="nucleotide sequence ID" value="NZ_FQVU01000002.1"/>
</dbReference>
<dbReference type="OrthoDB" id="4113332at2"/>
<dbReference type="InterPro" id="IPR042261">
    <property type="entry name" value="Lsr2-like_dimerization"/>
</dbReference>
<protein>
    <submittedName>
        <fullName evidence="5">Lsr2 protein</fullName>
    </submittedName>
</protein>
<feature type="region of interest" description="Disordered" evidence="2">
    <location>
        <begin position="54"/>
        <end position="74"/>
    </location>
</feature>
<dbReference type="Proteomes" id="UP000186132">
    <property type="component" value="Unassembled WGS sequence"/>
</dbReference>
<evidence type="ECO:0000256" key="2">
    <source>
        <dbReference type="SAM" id="MobiDB-lite"/>
    </source>
</evidence>
<dbReference type="InterPro" id="IPR036625">
    <property type="entry name" value="E3-bd_dom_sf"/>
</dbReference>
<dbReference type="Gene3D" id="4.10.320.10">
    <property type="entry name" value="E3-binding domain"/>
    <property type="match status" value="1"/>
</dbReference>
<dbReference type="Pfam" id="PF23359">
    <property type="entry name" value="Lsr2_DNA-bd"/>
    <property type="match status" value="1"/>
</dbReference>
<evidence type="ECO:0000313" key="6">
    <source>
        <dbReference type="Proteomes" id="UP000186132"/>
    </source>
</evidence>
<keyword evidence="1" id="KW-0238">DNA-binding</keyword>
<keyword evidence="6" id="KW-1185">Reference proteome</keyword>
<dbReference type="Gene3D" id="3.30.60.230">
    <property type="entry name" value="Lsr2, dimerization domain"/>
    <property type="match status" value="1"/>
</dbReference>